<proteinExistence type="predicted"/>
<protein>
    <submittedName>
        <fullName evidence="2">Uncharacterized protein</fullName>
    </submittedName>
</protein>
<feature type="compositionally biased region" description="Basic and acidic residues" evidence="1">
    <location>
        <begin position="32"/>
        <end position="43"/>
    </location>
</feature>
<dbReference type="Proteomes" id="UP000053424">
    <property type="component" value="Unassembled WGS sequence"/>
</dbReference>
<evidence type="ECO:0000313" key="3">
    <source>
        <dbReference type="Proteomes" id="UP000053424"/>
    </source>
</evidence>
<reference evidence="2 3" key="1">
    <citation type="submission" date="2014-04" db="EMBL/GenBank/DDBJ databases">
        <authorList>
            <consortium name="DOE Joint Genome Institute"/>
            <person name="Kuo A."/>
            <person name="Gay G."/>
            <person name="Dore J."/>
            <person name="Kohler A."/>
            <person name="Nagy L.G."/>
            <person name="Floudas D."/>
            <person name="Copeland A."/>
            <person name="Barry K.W."/>
            <person name="Cichocki N."/>
            <person name="Veneault-Fourrey C."/>
            <person name="LaButti K."/>
            <person name="Lindquist E.A."/>
            <person name="Lipzen A."/>
            <person name="Lundell T."/>
            <person name="Morin E."/>
            <person name="Murat C."/>
            <person name="Sun H."/>
            <person name="Tunlid A."/>
            <person name="Henrissat B."/>
            <person name="Grigoriev I.V."/>
            <person name="Hibbett D.S."/>
            <person name="Martin F."/>
            <person name="Nordberg H.P."/>
            <person name="Cantor M.N."/>
            <person name="Hua S.X."/>
        </authorList>
    </citation>
    <scope>NUCLEOTIDE SEQUENCE [LARGE SCALE GENOMIC DNA]</scope>
    <source>
        <strain evidence="3">h7</strain>
    </source>
</reference>
<dbReference type="HOGENOM" id="CLU_2264077_0_0_1"/>
<feature type="region of interest" description="Disordered" evidence="1">
    <location>
        <begin position="32"/>
        <end position="60"/>
    </location>
</feature>
<organism evidence="2 3">
    <name type="scientific">Hebeloma cylindrosporum</name>
    <dbReference type="NCBI Taxonomy" id="76867"/>
    <lineage>
        <taxon>Eukaryota</taxon>
        <taxon>Fungi</taxon>
        <taxon>Dikarya</taxon>
        <taxon>Basidiomycota</taxon>
        <taxon>Agaricomycotina</taxon>
        <taxon>Agaricomycetes</taxon>
        <taxon>Agaricomycetidae</taxon>
        <taxon>Agaricales</taxon>
        <taxon>Agaricineae</taxon>
        <taxon>Hymenogastraceae</taxon>
        <taxon>Hebeloma</taxon>
    </lineage>
</organism>
<reference evidence="3" key="2">
    <citation type="submission" date="2015-01" db="EMBL/GenBank/DDBJ databases">
        <title>Evolutionary Origins and Diversification of the Mycorrhizal Mutualists.</title>
        <authorList>
            <consortium name="DOE Joint Genome Institute"/>
            <consortium name="Mycorrhizal Genomics Consortium"/>
            <person name="Kohler A."/>
            <person name="Kuo A."/>
            <person name="Nagy L.G."/>
            <person name="Floudas D."/>
            <person name="Copeland A."/>
            <person name="Barry K.W."/>
            <person name="Cichocki N."/>
            <person name="Veneault-Fourrey C."/>
            <person name="LaButti K."/>
            <person name="Lindquist E.A."/>
            <person name="Lipzen A."/>
            <person name="Lundell T."/>
            <person name="Morin E."/>
            <person name="Murat C."/>
            <person name="Riley R."/>
            <person name="Ohm R."/>
            <person name="Sun H."/>
            <person name="Tunlid A."/>
            <person name="Henrissat B."/>
            <person name="Grigoriev I.V."/>
            <person name="Hibbett D.S."/>
            <person name="Martin F."/>
        </authorList>
    </citation>
    <scope>NUCLEOTIDE SEQUENCE [LARGE SCALE GENOMIC DNA]</scope>
    <source>
        <strain evidence="3">h7</strain>
    </source>
</reference>
<sequence length="103" mass="12154">MQWSLAEAQRRGGPRQYNSCITERERCKYARSDTRHDSLDSRGVRRYPHRRPRARTTDDCGEKTLSIDSAINVYQHTLFPYFVSTTWTCQTCKTHENQIDLVE</sequence>
<evidence type="ECO:0000313" key="2">
    <source>
        <dbReference type="EMBL" id="KIM42627.1"/>
    </source>
</evidence>
<feature type="compositionally biased region" description="Basic residues" evidence="1">
    <location>
        <begin position="44"/>
        <end position="54"/>
    </location>
</feature>
<gene>
    <name evidence="2" type="ORF">M413DRAFT_120912</name>
</gene>
<dbReference type="AlphaFoldDB" id="A0A0C2YNQ6"/>
<evidence type="ECO:0000256" key="1">
    <source>
        <dbReference type="SAM" id="MobiDB-lite"/>
    </source>
</evidence>
<accession>A0A0C2YNQ6</accession>
<name>A0A0C2YNQ6_HEBCY</name>
<dbReference type="EMBL" id="KN831777">
    <property type="protein sequence ID" value="KIM42627.1"/>
    <property type="molecule type" value="Genomic_DNA"/>
</dbReference>
<keyword evidence="3" id="KW-1185">Reference proteome</keyword>